<reference evidence="7" key="3">
    <citation type="submission" date="2025-09" db="UniProtKB">
        <authorList>
            <consortium name="Ensembl"/>
        </authorList>
    </citation>
    <scope>IDENTIFICATION</scope>
</reference>
<evidence type="ECO:0000256" key="6">
    <source>
        <dbReference type="SAM" id="MobiDB-lite"/>
    </source>
</evidence>
<dbReference type="Ensembl" id="ENSCMUT00000038464.1">
    <property type="protein sequence ID" value="ENSCMUP00000031583.1"/>
    <property type="gene ID" value="ENSCMUG00000017154.1"/>
</dbReference>
<evidence type="ECO:0000256" key="2">
    <source>
        <dbReference type="ARBA" id="ARBA00008411"/>
    </source>
</evidence>
<feature type="compositionally biased region" description="Gly residues" evidence="6">
    <location>
        <begin position="84"/>
        <end position="98"/>
    </location>
</feature>
<dbReference type="GO" id="GO:0016020">
    <property type="term" value="C:membrane"/>
    <property type="evidence" value="ECO:0007669"/>
    <property type="project" value="UniProtKB-SubCell"/>
</dbReference>
<accession>A0A8U7M7R8</accession>
<keyword evidence="4" id="KW-1133">Transmembrane helix</keyword>
<keyword evidence="8" id="KW-1185">Reference proteome</keyword>
<comment type="similarity">
    <text evidence="2">Belongs to the TMEM263 family.</text>
</comment>
<evidence type="ECO:0000313" key="7">
    <source>
        <dbReference type="Ensembl" id="ENSCMUP00000031583.1"/>
    </source>
</evidence>
<gene>
    <name evidence="7" type="primary">TMEM263</name>
</gene>
<sequence>MLPSPTERHKPLSCTPKHPGQLRRRRHPSPPLLNPATTRHLPPPRCPAPQDPRRACETKVAPGPQGPRGSGRACAGPRGRGRSEGAGTGGGGAGGGGRRVPAPPGRGGGGSGGAPPAAEGPRRALGRGLRAPAGRAAAGATSAAGTGGGVKSERSPGGPSERRAPCGVRRILLWKQLTRNLHKGIYLAIMNQMDKSQQEVPSYLHDEPPEGSLKDHPQQQAGMLSRVTGGLFSVTKGAVGATIGGVAWIGGKSLEITKTAVTSVPSVGVGLVKGSVSAVAGGVTAVGSAVASKVPLTGKKKDKSD</sequence>
<name>A0A8U7M7R8_CORMO</name>
<organism evidence="7 8">
    <name type="scientific">Corvus moneduloides</name>
    <name type="common">New Caledonian crow</name>
    <dbReference type="NCBI Taxonomy" id="1196302"/>
    <lineage>
        <taxon>Eukaryota</taxon>
        <taxon>Metazoa</taxon>
        <taxon>Chordata</taxon>
        <taxon>Craniata</taxon>
        <taxon>Vertebrata</taxon>
        <taxon>Euteleostomi</taxon>
        <taxon>Archelosauria</taxon>
        <taxon>Archosauria</taxon>
        <taxon>Dinosauria</taxon>
        <taxon>Saurischia</taxon>
        <taxon>Theropoda</taxon>
        <taxon>Coelurosauria</taxon>
        <taxon>Aves</taxon>
        <taxon>Neognathae</taxon>
        <taxon>Neoaves</taxon>
        <taxon>Telluraves</taxon>
        <taxon>Australaves</taxon>
        <taxon>Passeriformes</taxon>
        <taxon>Corvoidea</taxon>
        <taxon>Corvidae</taxon>
        <taxon>Corvus</taxon>
    </lineage>
</organism>
<feature type="region of interest" description="Disordered" evidence="6">
    <location>
        <begin position="1"/>
        <end position="164"/>
    </location>
</feature>
<dbReference type="Pfam" id="PF15475">
    <property type="entry name" value="UPF0444"/>
    <property type="match status" value="1"/>
</dbReference>
<protein>
    <submittedName>
        <fullName evidence="7">Transmembrane protein 263</fullName>
    </submittedName>
</protein>
<feature type="compositionally biased region" description="Pro residues" evidence="6">
    <location>
        <begin position="41"/>
        <end position="50"/>
    </location>
</feature>
<evidence type="ECO:0000256" key="4">
    <source>
        <dbReference type="ARBA" id="ARBA00022989"/>
    </source>
</evidence>
<dbReference type="Proteomes" id="UP000694553">
    <property type="component" value="Unassembled WGS sequence"/>
</dbReference>
<dbReference type="PANTHER" id="PTHR31443">
    <property type="match status" value="1"/>
</dbReference>
<evidence type="ECO:0000256" key="5">
    <source>
        <dbReference type="ARBA" id="ARBA00023136"/>
    </source>
</evidence>
<keyword evidence="3" id="KW-0812">Transmembrane</keyword>
<dbReference type="AlphaFoldDB" id="A0A8U7M7R8"/>
<evidence type="ECO:0000256" key="1">
    <source>
        <dbReference type="ARBA" id="ARBA00004141"/>
    </source>
</evidence>
<evidence type="ECO:0000313" key="8">
    <source>
        <dbReference type="Proteomes" id="UP000694553"/>
    </source>
</evidence>
<dbReference type="InterPro" id="IPR028153">
    <property type="entry name" value="UPF0444"/>
</dbReference>
<reference evidence="8" key="1">
    <citation type="submission" date="2019-10" db="EMBL/GenBank/DDBJ databases">
        <title>Corvus moneduloides (New Caledonian crow) genome, bCorMon1, primary haplotype.</title>
        <authorList>
            <person name="Rutz C."/>
            <person name="Fungtammasan C."/>
            <person name="Mountcastle J."/>
            <person name="Formenti G."/>
            <person name="Chow W."/>
            <person name="Howe K."/>
            <person name="Steele M.P."/>
            <person name="Fernandes J."/>
            <person name="Gilbert M.T.P."/>
            <person name="Fedrigo O."/>
            <person name="Jarvis E.D."/>
            <person name="Gemmell N."/>
        </authorList>
    </citation>
    <scope>NUCLEOTIDE SEQUENCE [LARGE SCALE GENOMIC DNA]</scope>
</reference>
<evidence type="ECO:0000256" key="3">
    <source>
        <dbReference type="ARBA" id="ARBA00022692"/>
    </source>
</evidence>
<reference evidence="7" key="2">
    <citation type="submission" date="2025-08" db="UniProtKB">
        <authorList>
            <consortium name="Ensembl"/>
        </authorList>
    </citation>
    <scope>IDENTIFICATION</scope>
</reference>
<feature type="compositionally biased region" description="Low complexity" evidence="6">
    <location>
        <begin position="126"/>
        <end position="144"/>
    </location>
</feature>
<proteinExistence type="inferred from homology"/>
<comment type="subcellular location">
    <subcellularLocation>
        <location evidence="1">Membrane</location>
        <topology evidence="1">Multi-pass membrane protein</topology>
    </subcellularLocation>
</comment>
<feature type="compositionally biased region" description="Basic and acidic residues" evidence="6">
    <location>
        <begin position="1"/>
        <end position="10"/>
    </location>
</feature>
<keyword evidence="5" id="KW-0472">Membrane</keyword>